<dbReference type="EMBL" id="JACHBC010000014">
    <property type="protein sequence ID" value="MBB5563786.1"/>
    <property type="molecule type" value="Genomic_DNA"/>
</dbReference>
<dbReference type="Proteomes" id="UP000528824">
    <property type="component" value="Unassembled WGS sequence"/>
</dbReference>
<protein>
    <submittedName>
        <fullName evidence="1">Uncharacterized protein</fullName>
    </submittedName>
</protein>
<accession>A0A7W8XJ70</accession>
<evidence type="ECO:0000313" key="1">
    <source>
        <dbReference type="EMBL" id="MBB5563786.1"/>
    </source>
</evidence>
<evidence type="ECO:0000313" key="2">
    <source>
        <dbReference type="Proteomes" id="UP000528824"/>
    </source>
</evidence>
<proteinExistence type="predicted"/>
<comment type="caution">
    <text evidence="1">The sequence shown here is derived from an EMBL/GenBank/DDBJ whole genome shotgun (WGS) entry which is preliminary data.</text>
</comment>
<sequence length="564" mass="63063">MPQKIQKAAYQALTSFEAEADKLMGALSIWGLPFRSIYSSVILGAEVAFSGGRFKADRKPDGEKGATMLARLTYWRPYLSTATAELGRDLQNALDAVTPEMHAEIRQALIYAHFCELMPFAHRGAFRIEQTADGFRLSYPNKDAAHYEALDVIASELALTAMEKHFPFNPAPYLRMIETWPRLDGDFIGALRDAYKFHLKNVYEDIFIGAEAYERVLGFTHEEFKRVRAALMAYGTWCLGMANAAEAGAMQEKGERHTYFAKECLEWLAPLHVSRMVLGVTDQIAGVPRDRVDKILRYFQEPAVAGATISGEGYLAPIQVLGDSFLLSPRALQLMTPERNILYVLNQVDRKQFDELVSGELEPSLLVHARPIFEALPGVEIKTNVIWAGREIDIVGYCPKTNSAVQVQAKAAIPANGARMTRQLETNTLKAIEQLQAFEKLAPAEKDEMIRTTFKVDAENVRWSSAVLSRSSFGTVRAWEAMQGRGALNLQLLQSIVNDVSAEDAFDLATLPHRAMKTMSDITGKCFKSWREETLDVFGTKITIPLLDLDYPEIGRARAALLRR</sequence>
<dbReference type="AlphaFoldDB" id="A0A7W8XJ70"/>
<dbReference type="RefSeq" id="WP_183934951.1">
    <property type="nucleotide sequence ID" value="NZ_JACHBB010000018.1"/>
</dbReference>
<name>A0A7W8XJ70_9HYPH</name>
<keyword evidence="2" id="KW-1185">Reference proteome</keyword>
<gene>
    <name evidence="1" type="ORF">GGI59_005485</name>
</gene>
<organism evidence="1 2">
    <name type="scientific">Rhizobium lentis</name>
    <dbReference type="NCBI Taxonomy" id="1138194"/>
    <lineage>
        <taxon>Bacteria</taxon>
        <taxon>Pseudomonadati</taxon>
        <taxon>Pseudomonadota</taxon>
        <taxon>Alphaproteobacteria</taxon>
        <taxon>Hyphomicrobiales</taxon>
        <taxon>Rhizobiaceae</taxon>
        <taxon>Rhizobium/Agrobacterium group</taxon>
        <taxon>Rhizobium</taxon>
    </lineage>
</organism>
<reference evidence="1 2" key="1">
    <citation type="submission" date="2020-08" db="EMBL/GenBank/DDBJ databases">
        <title>Genomic Encyclopedia of Type Strains, Phase IV (KMG-V): Genome sequencing to study the core and pangenomes of soil and plant-associated prokaryotes.</title>
        <authorList>
            <person name="Whitman W."/>
        </authorList>
    </citation>
    <scope>NUCLEOTIDE SEQUENCE [LARGE SCALE GENOMIC DNA]</scope>
    <source>
        <strain evidence="1 2">SEMIA 4034</strain>
    </source>
</reference>